<comment type="pathway">
    <text evidence="1 10">Cofactor biosynthesis; coenzyme A biosynthesis.</text>
</comment>
<evidence type="ECO:0000313" key="16">
    <source>
        <dbReference type="Proteomes" id="UP001571980"/>
    </source>
</evidence>
<gene>
    <name evidence="14" type="ORF">P8X34_01175</name>
    <name evidence="13" type="ORF">TQ32_09625</name>
</gene>
<dbReference type="PANTHER" id="PTHR43765:SF2">
    <property type="entry name" value="2-DEHYDROPANTOATE 2-REDUCTASE"/>
    <property type="match status" value="1"/>
</dbReference>
<dbReference type="Pfam" id="PF02558">
    <property type="entry name" value="ApbA"/>
    <property type="match status" value="1"/>
</dbReference>
<evidence type="ECO:0000256" key="8">
    <source>
        <dbReference type="ARBA" id="ARBA00047506"/>
    </source>
</evidence>
<comment type="catalytic activity">
    <reaction evidence="8">
        <text>(R)-pantoate + NADP(+) = 2-dehydropantoate + NADPH + H(+)</text>
        <dbReference type="Rhea" id="RHEA:16233"/>
        <dbReference type="ChEBI" id="CHEBI:11561"/>
        <dbReference type="ChEBI" id="CHEBI:15378"/>
        <dbReference type="ChEBI" id="CHEBI:15980"/>
        <dbReference type="ChEBI" id="CHEBI:57783"/>
        <dbReference type="ChEBI" id="CHEBI:58349"/>
        <dbReference type="EC" id="1.1.1.169"/>
    </reaction>
    <physiologicalReaction direction="right-to-left" evidence="8">
        <dbReference type="Rhea" id="RHEA:16235"/>
    </physiologicalReaction>
</comment>
<dbReference type="SUPFAM" id="SSF48179">
    <property type="entry name" value="6-phosphogluconate dehydrogenase C-terminal domain-like"/>
    <property type="match status" value="1"/>
</dbReference>
<organism evidence="13 15">
    <name type="scientific">Pyrococcus kukulkanii</name>
    <dbReference type="NCBI Taxonomy" id="1609559"/>
    <lineage>
        <taxon>Archaea</taxon>
        <taxon>Methanobacteriati</taxon>
        <taxon>Methanobacteriota</taxon>
        <taxon>Thermococci</taxon>
        <taxon>Thermococcales</taxon>
        <taxon>Thermococcaceae</taxon>
        <taxon>Pyrococcus</taxon>
    </lineage>
</organism>
<reference evidence="14 16" key="3">
    <citation type="submission" date="2023-03" db="EMBL/GenBank/DDBJ databases">
        <title>Speciation in Pyrococcus: adaptation to high temperature as a mechanism.</title>
        <authorList>
            <person name="Gu J."/>
        </authorList>
    </citation>
    <scope>NUCLEOTIDE SEQUENCE [LARGE SCALE GENOMIC DNA]</scope>
    <source>
        <strain evidence="14 16">LMOA34</strain>
    </source>
</reference>
<feature type="domain" description="Ketopantoate reductase C-terminal" evidence="12">
    <location>
        <begin position="171"/>
        <end position="294"/>
    </location>
</feature>
<sequence length="305" mass="33572">MKVYILGAGAIGSLFGGLLAKAGVDVLLIGRDPHVKSIGERGLVIKGIINEEIRVNATTSIPKEKPDLIILSTKAYSTEDALNSAKDIVRETWVLSIQNGIGNEDKILRVGGKAIGGITTNGAILKEPGIVEWKGKGITIIGLYPQGHNEFVEEVAELFNKAGLETHTSDNIIGWIWAKAIVNSAINTIGSILEIKNGLIKDNQYLLSAAMEVIKEGCRIALQNGIEFEVPPMELFFQTLEQTKDNYNSMLQDLWRGKRTEIDYISGKIVEYGKYVNLEAPMNSLLWALVKAKEELRNNVWRKGK</sequence>
<dbReference type="AlphaFoldDB" id="A0A127BBL2"/>
<dbReference type="SUPFAM" id="SSF51735">
    <property type="entry name" value="NAD(P)-binding Rossmann-fold domains"/>
    <property type="match status" value="1"/>
</dbReference>
<dbReference type="OrthoDB" id="201845at2157"/>
<evidence type="ECO:0000256" key="5">
    <source>
        <dbReference type="ARBA" id="ARBA00022993"/>
    </source>
</evidence>
<dbReference type="PATRIC" id="fig|1609559.3.peg.1989"/>
<evidence type="ECO:0000256" key="1">
    <source>
        <dbReference type="ARBA" id="ARBA00004724"/>
    </source>
</evidence>
<dbReference type="GO" id="GO:0015937">
    <property type="term" value="P:coenzyme A biosynthetic process"/>
    <property type="evidence" value="ECO:0007669"/>
    <property type="project" value="UniProtKB-UniPathway"/>
</dbReference>
<dbReference type="Pfam" id="PF08546">
    <property type="entry name" value="ApbA_C"/>
    <property type="match status" value="1"/>
</dbReference>
<evidence type="ECO:0000256" key="6">
    <source>
        <dbReference type="ARBA" id="ARBA00023002"/>
    </source>
</evidence>
<dbReference type="RefSeq" id="WP_068323993.1">
    <property type="nucleotide sequence ID" value="NZ_CP010835.1"/>
</dbReference>
<feature type="domain" description="Ketopantoate reductase N-terminal" evidence="11">
    <location>
        <begin position="3"/>
        <end position="145"/>
    </location>
</feature>
<keyword evidence="5 10" id="KW-0173">Coenzyme A biosynthesis</keyword>
<keyword evidence="6 10" id="KW-0560">Oxidoreductase</keyword>
<evidence type="ECO:0000256" key="3">
    <source>
        <dbReference type="ARBA" id="ARBA00013014"/>
    </source>
</evidence>
<dbReference type="InterPro" id="IPR013328">
    <property type="entry name" value="6PGD_dom2"/>
</dbReference>
<evidence type="ECO:0000256" key="2">
    <source>
        <dbReference type="ARBA" id="ARBA00007870"/>
    </source>
</evidence>
<dbReference type="Gene3D" id="1.10.1040.10">
    <property type="entry name" value="N-(1-d-carboxylethyl)-l-norvaline Dehydrogenase, domain 2"/>
    <property type="match status" value="1"/>
</dbReference>
<dbReference type="InterPro" id="IPR036291">
    <property type="entry name" value="NAD(P)-bd_dom_sf"/>
</dbReference>
<dbReference type="NCBIfam" id="TIGR00745">
    <property type="entry name" value="apbA_panE"/>
    <property type="match status" value="1"/>
</dbReference>
<dbReference type="Proteomes" id="UP000070587">
    <property type="component" value="Chromosome"/>
</dbReference>
<dbReference type="EMBL" id="CP010835">
    <property type="protein sequence ID" value="AMM54713.1"/>
    <property type="molecule type" value="Genomic_DNA"/>
</dbReference>
<accession>A0A127BBL2</accession>
<dbReference type="InterPro" id="IPR013752">
    <property type="entry name" value="KPA_reductase"/>
</dbReference>
<dbReference type="GO" id="GO:0015940">
    <property type="term" value="P:pantothenate biosynthetic process"/>
    <property type="evidence" value="ECO:0007669"/>
    <property type="project" value="InterPro"/>
</dbReference>
<dbReference type="GO" id="GO:0050661">
    <property type="term" value="F:NADP binding"/>
    <property type="evidence" value="ECO:0007669"/>
    <property type="project" value="TreeGrafter"/>
</dbReference>
<protein>
    <recommendedName>
        <fullName evidence="3 10">2-dehydropantoate 2-reductase</fullName>
        <ecNumber evidence="3 10">1.1.1.169</ecNumber>
    </recommendedName>
    <alternativeName>
        <fullName evidence="7 10">Ketopantoate reductase</fullName>
    </alternativeName>
</protein>
<dbReference type="InterPro" id="IPR050838">
    <property type="entry name" value="Ketopantoate_reductase"/>
</dbReference>
<dbReference type="GO" id="GO:0005737">
    <property type="term" value="C:cytoplasm"/>
    <property type="evidence" value="ECO:0007669"/>
    <property type="project" value="TreeGrafter"/>
</dbReference>
<dbReference type="EMBL" id="JARRIG010000001">
    <property type="protein sequence ID" value="MFA4803371.1"/>
    <property type="molecule type" value="Genomic_DNA"/>
</dbReference>
<evidence type="ECO:0000256" key="4">
    <source>
        <dbReference type="ARBA" id="ARBA00022857"/>
    </source>
</evidence>
<name>A0A127BBL2_9EURY</name>
<evidence type="ECO:0000313" key="13">
    <source>
        <dbReference type="EMBL" id="AMM54713.1"/>
    </source>
</evidence>
<evidence type="ECO:0000259" key="12">
    <source>
        <dbReference type="Pfam" id="PF08546"/>
    </source>
</evidence>
<dbReference type="InterPro" id="IPR003710">
    <property type="entry name" value="ApbA"/>
</dbReference>
<dbReference type="STRING" id="1609559.TQ32_09625"/>
<dbReference type="EC" id="1.1.1.169" evidence="3 10"/>
<proteinExistence type="inferred from homology"/>
<evidence type="ECO:0000256" key="7">
    <source>
        <dbReference type="ARBA" id="ARBA00032024"/>
    </source>
</evidence>
<dbReference type="KEGG" id="pyc:TQ32_09625"/>
<dbReference type="PANTHER" id="PTHR43765">
    <property type="entry name" value="2-DEHYDROPANTOATE 2-REDUCTASE-RELATED"/>
    <property type="match status" value="1"/>
</dbReference>
<dbReference type="Gene3D" id="3.40.50.720">
    <property type="entry name" value="NAD(P)-binding Rossmann-like Domain"/>
    <property type="match status" value="1"/>
</dbReference>
<reference evidence="13 15" key="2">
    <citation type="journal article" date="2016" name="Int. J. Syst. Evol. Microbiol.">
        <title>Pyrococcus kukulkanii sp. nov., a hyperthermophilic, piezophilic archaeon isolated from a deep-sea hydrothermal vent.</title>
        <authorList>
            <person name="Callac N."/>
            <person name="Oger P."/>
            <person name="Lesongeur F."/>
            <person name="Rattray J.E."/>
            <person name="Vannier P."/>
            <person name="Michoud G."/>
            <person name="Beauverger M."/>
            <person name="Gayet N."/>
            <person name="Rouxel O."/>
            <person name="Jebbar M."/>
            <person name="Godfroy A."/>
        </authorList>
    </citation>
    <scope>NUCLEOTIDE SEQUENCE [LARGE SCALE GENOMIC DNA]</scope>
    <source>
        <strain evidence="13 15">NCB100</strain>
    </source>
</reference>
<dbReference type="InterPro" id="IPR008927">
    <property type="entry name" value="6-PGluconate_DH-like_C_sf"/>
</dbReference>
<keyword evidence="16" id="KW-1185">Reference proteome</keyword>
<dbReference type="NCBIfam" id="NF005092">
    <property type="entry name" value="PRK06522.2-3"/>
    <property type="match status" value="1"/>
</dbReference>
<evidence type="ECO:0000313" key="15">
    <source>
        <dbReference type="Proteomes" id="UP000070587"/>
    </source>
</evidence>
<comment type="function">
    <text evidence="10">Catalyzes the NADPH-dependent reduction of ketopantoate into pantoic acid.</text>
</comment>
<dbReference type="GeneID" id="28492097"/>
<evidence type="ECO:0000313" key="14">
    <source>
        <dbReference type="EMBL" id="MFA4803371.1"/>
    </source>
</evidence>
<comment type="catalytic activity">
    <reaction evidence="9">
        <text>(R)-pantoate + NAD(+) = 2-dehydropantoate + NADH + H(+)</text>
        <dbReference type="Rhea" id="RHEA:61292"/>
        <dbReference type="ChEBI" id="CHEBI:11561"/>
        <dbReference type="ChEBI" id="CHEBI:15378"/>
        <dbReference type="ChEBI" id="CHEBI:15980"/>
        <dbReference type="ChEBI" id="CHEBI:57540"/>
        <dbReference type="ChEBI" id="CHEBI:57945"/>
    </reaction>
    <physiologicalReaction direction="right-to-left" evidence="9">
        <dbReference type="Rhea" id="RHEA:61294"/>
    </physiologicalReaction>
</comment>
<evidence type="ECO:0000256" key="9">
    <source>
        <dbReference type="ARBA" id="ARBA00048196"/>
    </source>
</evidence>
<evidence type="ECO:0000256" key="10">
    <source>
        <dbReference type="RuleBase" id="RU362068"/>
    </source>
</evidence>
<evidence type="ECO:0000259" key="11">
    <source>
        <dbReference type="Pfam" id="PF02558"/>
    </source>
</evidence>
<dbReference type="Proteomes" id="UP001571980">
    <property type="component" value="Unassembled WGS sequence"/>
</dbReference>
<dbReference type="UniPathway" id="UPA00241"/>
<dbReference type="GO" id="GO:0008677">
    <property type="term" value="F:2-dehydropantoate 2-reductase activity"/>
    <property type="evidence" value="ECO:0007669"/>
    <property type="project" value="UniProtKB-EC"/>
</dbReference>
<reference evidence="15" key="1">
    <citation type="submission" date="2015-02" db="EMBL/GenBank/DDBJ databases">
        <title>Pyrococcus kukulkanii sp. nov., a novel hyperthermophilic archaeon isolated from a deep-sea hydrothermal vent at the Guaymas Basin.</title>
        <authorList>
            <person name="Oger P.M."/>
            <person name="Callac N."/>
            <person name="Jebbar M."/>
            <person name="Godfroy A."/>
        </authorList>
    </citation>
    <scope>NUCLEOTIDE SEQUENCE [LARGE SCALE GENOMIC DNA]</scope>
    <source>
        <strain evidence="15">NCB100</strain>
    </source>
</reference>
<comment type="similarity">
    <text evidence="2 10">Belongs to the ketopantoate reductase family.</text>
</comment>
<keyword evidence="4 10" id="KW-0521">NADP</keyword>
<dbReference type="InterPro" id="IPR013332">
    <property type="entry name" value="KPR_N"/>
</dbReference>